<proteinExistence type="predicted"/>
<dbReference type="Gene3D" id="1.25.40.290">
    <property type="entry name" value="ARM repeat domains"/>
    <property type="match status" value="1"/>
</dbReference>
<dbReference type="Pfam" id="PF08713">
    <property type="entry name" value="DNA_alkylation"/>
    <property type="match status" value="1"/>
</dbReference>
<evidence type="ECO:0000313" key="1">
    <source>
        <dbReference type="EMBL" id="TKF28150.1"/>
    </source>
</evidence>
<dbReference type="InterPro" id="IPR014825">
    <property type="entry name" value="DNA_alkylation"/>
</dbReference>
<dbReference type="PANTHER" id="PTHR34070:SF1">
    <property type="entry name" value="DNA ALKYLATION REPAIR PROTEIN"/>
    <property type="match status" value="1"/>
</dbReference>
<dbReference type="AlphaFoldDB" id="A0A4U1Z2T1"/>
<accession>A0A4U1Z2T1</accession>
<dbReference type="InterPro" id="IPR016024">
    <property type="entry name" value="ARM-type_fold"/>
</dbReference>
<sequence length="225" mass="26691">MHTWNNAIKTALEPLANSDKALQMQAYMRHRFHFYGIQATQRREVLKPLFTKEQLPNIADLPRIIRELWLLPEREFQMVAVDLLIKRKKQLPETFLAEVEWLIITKSWWDTVDLLASHIVAALHINHTAQTQDYISRWRVSDNIWLRRSALLYQLKFKQQTNESLLFEVIKENQADEEFFIQKAIGWALREFSKTNANSVESFIDQKNIQGLARREGLKWLNCDD</sequence>
<dbReference type="SUPFAM" id="SSF48371">
    <property type="entry name" value="ARM repeat"/>
    <property type="match status" value="1"/>
</dbReference>
<dbReference type="RefSeq" id="WP_136997106.1">
    <property type="nucleotide sequence ID" value="NZ_JBFRJO010000036.1"/>
</dbReference>
<comment type="caution">
    <text evidence="1">The sequence shown here is derived from an EMBL/GenBank/DDBJ whole genome shotgun (WGS) entry which is preliminary data.</text>
</comment>
<name>A0A4U1Z2T1_9VIBR</name>
<dbReference type="Gene3D" id="1.20.1660.10">
    <property type="entry name" value="Hypothetical protein (EF3068)"/>
    <property type="match status" value="1"/>
</dbReference>
<dbReference type="EMBL" id="SYUW01000007">
    <property type="protein sequence ID" value="TKF28150.1"/>
    <property type="molecule type" value="Genomic_DNA"/>
</dbReference>
<evidence type="ECO:0000313" key="2">
    <source>
        <dbReference type="Proteomes" id="UP000305234"/>
    </source>
</evidence>
<reference evidence="1 2" key="1">
    <citation type="submission" date="2019-04" db="EMBL/GenBank/DDBJ databases">
        <title>A reverse ecology approach based on a biological definition of microbial populations.</title>
        <authorList>
            <person name="Arevalo P."/>
            <person name="Vaninsberghe D."/>
            <person name="Elsherbini J."/>
            <person name="Gore J."/>
            <person name="Polz M."/>
        </authorList>
    </citation>
    <scope>NUCLEOTIDE SEQUENCE [LARGE SCALE GENOMIC DNA]</scope>
    <source>
        <strain evidence="1 2">10N.261.46.E4</strain>
    </source>
</reference>
<dbReference type="Proteomes" id="UP000305234">
    <property type="component" value="Unassembled WGS sequence"/>
</dbReference>
<dbReference type="PANTHER" id="PTHR34070">
    <property type="entry name" value="ARMADILLO-TYPE FOLD"/>
    <property type="match status" value="1"/>
</dbReference>
<organism evidence="1 2">
    <name type="scientific">Vibrio kanaloae</name>
    <dbReference type="NCBI Taxonomy" id="170673"/>
    <lineage>
        <taxon>Bacteria</taxon>
        <taxon>Pseudomonadati</taxon>
        <taxon>Pseudomonadota</taxon>
        <taxon>Gammaproteobacteria</taxon>
        <taxon>Vibrionales</taxon>
        <taxon>Vibrionaceae</taxon>
        <taxon>Vibrio</taxon>
    </lineage>
</organism>
<dbReference type="CDD" id="cd07064">
    <property type="entry name" value="AlkD_like_1"/>
    <property type="match status" value="1"/>
</dbReference>
<gene>
    <name evidence="1" type="ORF">FCV52_03090</name>
</gene>
<protein>
    <submittedName>
        <fullName evidence="1">DNA alkylation repair protein</fullName>
    </submittedName>
</protein>